<feature type="region of interest" description="Disordered" evidence="1">
    <location>
        <begin position="153"/>
        <end position="180"/>
    </location>
</feature>
<evidence type="ECO:0000313" key="2">
    <source>
        <dbReference type="Proteomes" id="UP000887565"/>
    </source>
</evidence>
<feature type="compositionally biased region" description="Polar residues" evidence="1">
    <location>
        <begin position="116"/>
        <end position="133"/>
    </location>
</feature>
<evidence type="ECO:0000256" key="1">
    <source>
        <dbReference type="SAM" id="MobiDB-lite"/>
    </source>
</evidence>
<sequence>MVYFLLLDRKRRKPTFDDETTVFLKSGSIFDPPRKRIDTAKATKYSLGSISDGSPINPRKTYGRLRYSSSNGSPYVSPMPVAKNSTFCARSSYKIAPSFNYFTTSSAQASPKPEHSSNFTSHDPKSHNNNNNTYSFKDIQATVERKLSSDLIPTQSADTTGKSSVVKSTPPTSPLSQRSKWRSRFSSLKSSILTGTPRYHRKKSGDTDVSDSEDGSVFDTTDLVKKSWFDSLASSFSSDKDEMILFTVNKKSLNAVKAELIRAFLAVHELNHTIVDHNSFRLEFRKANVSSTTSMFIRTVRITVQIVPAVGKEDLNDRKVSKPFNVHFILISGSLRRFKRLVEHLIVLIKSFDHSPRSSDQPSDQKFACMVRPRKLSVASVDSTTSPDVTSAVLSPGILSPLSTDQRIISTSRLEASNENSQCTVMINRWATTRESIISSKSPDDQSINFRLKTERYKYQSPHPPPMDQSDLADDVRRTPSNERRKYQQQSHKPIVEKISTPLLGRRIFPENNGLPTHKANLVSIFTRASIFMFVTILDGFKICSAVCLDFMED</sequence>
<keyword evidence="2" id="KW-1185">Reference proteome</keyword>
<dbReference type="Proteomes" id="UP000887565">
    <property type="component" value="Unplaced"/>
</dbReference>
<dbReference type="AlphaFoldDB" id="A0A915HUG5"/>
<protein>
    <submittedName>
        <fullName evidence="3">Uncharacterized protein</fullName>
    </submittedName>
</protein>
<reference evidence="3" key="1">
    <citation type="submission" date="2022-11" db="UniProtKB">
        <authorList>
            <consortium name="WormBaseParasite"/>
        </authorList>
    </citation>
    <scope>IDENTIFICATION</scope>
</reference>
<feature type="region of interest" description="Disordered" evidence="1">
    <location>
        <begin position="196"/>
        <end position="215"/>
    </location>
</feature>
<dbReference type="Pfam" id="PF21122">
    <property type="entry name" value="KA1_BRSK"/>
    <property type="match status" value="1"/>
</dbReference>
<dbReference type="WBParaSite" id="nRc.2.0.1.t05186-RA">
    <property type="protein sequence ID" value="nRc.2.0.1.t05186-RA"/>
    <property type="gene ID" value="nRc.2.0.1.g05186"/>
</dbReference>
<dbReference type="OMA" id="HELNHTI"/>
<feature type="region of interest" description="Disordered" evidence="1">
    <location>
        <begin position="105"/>
        <end position="133"/>
    </location>
</feature>
<organism evidence="2 3">
    <name type="scientific">Romanomermis culicivorax</name>
    <name type="common">Nematode worm</name>
    <dbReference type="NCBI Taxonomy" id="13658"/>
    <lineage>
        <taxon>Eukaryota</taxon>
        <taxon>Metazoa</taxon>
        <taxon>Ecdysozoa</taxon>
        <taxon>Nematoda</taxon>
        <taxon>Enoplea</taxon>
        <taxon>Dorylaimia</taxon>
        <taxon>Mermithida</taxon>
        <taxon>Mermithoidea</taxon>
        <taxon>Mermithidae</taxon>
        <taxon>Romanomermis</taxon>
    </lineage>
</organism>
<name>A0A915HUG5_ROMCU</name>
<evidence type="ECO:0000313" key="3">
    <source>
        <dbReference type="WBParaSite" id="nRc.2.0.1.t05186-RA"/>
    </source>
</evidence>
<proteinExistence type="predicted"/>
<accession>A0A915HUG5</accession>